<dbReference type="EMBL" id="JH793922">
    <property type="protein sequence ID" value="ELQ34137.1"/>
    <property type="molecule type" value="Genomic_DNA"/>
</dbReference>
<dbReference type="Proteomes" id="UP000011086">
    <property type="component" value="Unassembled WGS sequence"/>
</dbReference>
<organism evidence="1">
    <name type="scientific">Pyricularia oryzae (strain Y34)</name>
    <name type="common">Rice blast fungus</name>
    <name type="synonym">Magnaporthe oryzae</name>
    <dbReference type="NCBI Taxonomy" id="1143189"/>
    <lineage>
        <taxon>Eukaryota</taxon>
        <taxon>Fungi</taxon>
        <taxon>Dikarya</taxon>
        <taxon>Ascomycota</taxon>
        <taxon>Pezizomycotina</taxon>
        <taxon>Sordariomycetes</taxon>
        <taxon>Sordariomycetidae</taxon>
        <taxon>Magnaporthales</taxon>
        <taxon>Pyriculariaceae</taxon>
        <taxon>Pyricularia</taxon>
    </lineage>
</organism>
<gene>
    <name evidence="1" type="ORF">OOU_Y34scaffold00793g19</name>
</gene>
<reference evidence="1" key="1">
    <citation type="journal article" date="2012" name="PLoS Genet.">
        <title>Comparative analysis of the genomes of two field isolates of the rice blast fungus Magnaporthe oryzae.</title>
        <authorList>
            <person name="Xue M."/>
            <person name="Yang J."/>
            <person name="Li Z."/>
            <person name="Hu S."/>
            <person name="Yao N."/>
            <person name="Dean R.A."/>
            <person name="Zhao W."/>
            <person name="Shen M."/>
            <person name="Zhang H."/>
            <person name="Li C."/>
            <person name="Liu L."/>
            <person name="Cao L."/>
            <person name="Xu X."/>
            <person name="Xing Y."/>
            <person name="Hsiang T."/>
            <person name="Zhang Z."/>
            <person name="Xu J.R."/>
            <person name="Peng Y.L."/>
        </authorList>
    </citation>
    <scope>NUCLEOTIDE SEQUENCE</scope>
    <source>
        <strain evidence="1">Y34</strain>
    </source>
</reference>
<accession>A0AA97NPY1</accession>
<evidence type="ECO:0000313" key="1">
    <source>
        <dbReference type="EMBL" id="ELQ34137.1"/>
    </source>
</evidence>
<dbReference type="AlphaFoldDB" id="A0AA97NPY1"/>
<proteinExistence type="predicted"/>
<name>A0AA97NPY1_PYRO3</name>
<sequence length="36" mass="4204">MPFTEYGMRRFAHPAGKVASYNYENELGEPRNQTLQ</sequence>
<protein>
    <submittedName>
        <fullName evidence="1">Uncharacterized protein</fullName>
    </submittedName>
</protein>